<feature type="compositionally biased region" description="Basic residues" evidence="1">
    <location>
        <begin position="85"/>
        <end position="94"/>
    </location>
</feature>
<dbReference type="EMBL" id="CP125947">
    <property type="protein sequence ID" value="WHS66846.1"/>
    <property type="molecule type" value="Genomic_DNA"/>
</dbReference>
<proteinExistence type="predicted"/>
<gene>
    <name evidence="2" type="ORF">QMY55_06875</name>
</gene>
<accession>A0ABY8SZS7</accession>
<name>A0ABY8SZS7_9BURK</name>
<protein>
    <submittedName>
        <fullName evidence="2">Uncharacterized protein</fullName>
    </submittedName>
</protein>
<sequence length="113" mass="12474">MLSNGRRGRLPRADLGQLKQWAEDLQKYAAELGLYAEVASKHDYLRVHYFIYTPDGPPAVQVCGPRQLELLGEALEVCSGTGSNRKPRKLKIPPRKSLSTKAADTRQALSLAA</sequence>
<organism evidence="2 3">
    <name type="scientific">Comamonas resistens</name>
    <dbReference type="NCBI Taxonomy" id="3046670"/>
    <lineage>
        <taxon>Bacteria</taxon>
        <taxon>Pseudomonadati</taxon>
        <taxon>Pseudomonadota</taxon>
        <taxon>Betaproteobacteria</taxon>
        <taxon>Burkholderiales</taxon>
        <taxon>Comamonadaceae</taxon>
        <taxon>Comamonas</taxon>
    </lineage>
</organism>
<evidence type="ECO:0000313" key="3">
    <source>
        <dbReference type="Proteomes" id="UP001240697"/>
    </source>
</evidence>
<keyword evidence="3" id="KW-1185">Reference proteome</keyword>
<reference evidence="2 3" key="1">
    <citation type="submission" date="2023-05" db="EMBL/GenBank/DDBJ databases">
        <authorList>
            <person name="Yin Y."/>
            <person name="Lu Z."/>
        </authorList>
    </citation>
    <scope>NUCLEOTIDE SEQUENCE [LARGE SCALE GENOMIC DNA]</scope>
    <source>
        <strain evidence="2 3">ZM22</strain>
    </source>
</reference>
<dbReference type="RefSeq" id="WP_283487921.1">
    <property type="nucleotide sequence ID" value="NZ_CP125947.1"/>
</dbReference>
<evidence type="ECO:0000256" key="1">
    <source>
        <dbReference type="SAM" id="MobiDB-lite"/>
    </source>
</evidence>
<dbReference type="Proteomes" id="UP001240697">
    <property type="component" value="Chromosome"/>
</dbReference>
<evidence type="ECO:0000313" key="2">
    <source>
        <dbReference type="EMBL" id="WHS66846.1"/>
    </source>
</evidence>
<feature type="region of interest" description="Disordered" evidence="1">
    <location>
        <begin position="80"/>
        <end position="113"/>
    </location>
</feature>